<keyword evidence="7" id="KW-0521">NADP</keyword>
<dbReference type="InterPro" id="IPR050952">
    <property type="entry name" value="TRIM-NHL_E3_ligases"/>
</dbReference>
<keyword evidence="2 7" id="KW-0328">Glycosyltransferase</keyword>
<keyword evidence="3 7" id="KW-0808">Transferase</keyword>
<dbReference type="SUPFAM" id="SSF56399">
    <property type="entry name" value="ADP-ribosylation"/>
    <property type="match status" value="1"/>
</dbReference>
<dbReference type="AlphaFoldDB" id="A0A814L024"/>
<dbReference type="PANTHER" id="PTHR24104">
    <property type="entry name" value="E3 UBIQUITIN-PROTEIN LIGASE NHLRC1-RELATED"/>
    <property type="match status" value="1"/>
</dbReference>
<keyword evidence="4" id="KW-0548">Nucleotidyltransferase</keyword>
<dbReference type="CDD" id="cd05819">
    <property type="entry name" value="NHL"/>
    <property type="match status" value="1"/>
</dbReference>
<evidence type="ECO:0000256" key="2">
    <source>
        <dbReference type="ARBA" id="ARBA00022676"/>
    </source>
</evidence>
<dbReference type="Proteomes" id="UP000663845">
    <property type="component" value="Unassembled WGS sequence"/>
</dbReference>
<evidence type="ECO:0000256" key="3">
    <source>
        <dbReference type="ARBA" id="ARBA00022679"/>
    </source>
</evidence>
<accession>A0A814L024</accession>
<keyword evidence="5" id="KW-0677">Repeat</keyword>
<evidence type="ECO:0000256" key="7">
    <source>
        <dbReference type="RuleBase" id="RU361228"/>
    </source>
</evidence>
<dbReference type="InterPro" id="IPR000768">
    <property type="entry name" value="ART"/>
</dbReference>
<dbReference type="InterPro" id="IPR001258">
    <property type="entry name" value="NHL_repeat"/>
</dbReference>
<sequence>MATGGEDEYFAQRVLRLTDIPKEPMDFLMPISGYEKMPIVSLEEAVEPLVSILPTVKSYARAAKKKCKKPADNLTQDESASIMLYSMGWEPLDECLYCALNATLRSKNRSNLKPWFLFLRLFLGALFRLPPIPHLTVFRGVKLDLSKQFEEDETFIWWGFSSCTTSIKVLQSEQFLGKEGTRTMFTIHCNSARDIRKHSYFPSEDEVLLLAGTEFQVKGILDQGHGLRTIQLQEVHSDEPMLIPVPSTNDSVDLSAGKLKDLKVKDDVTESKITSKQAVTTTSASSSKPKDGASEPQFNKWKQNAITVAAGNGLGQQLNQLYCPYGIFIDKKKNIFIADFNNHRIVVWECNARDGQTIAGGNGQGNRMDQLNEPTDVIVDQQNHSIIIADYGNRRVIQWLNQNQQILINNIDESRLNKWKQNAITVAGGNGYGEGLNQLNDPYGIFIHKKKNIFIADTSNHRIVEWKCNGKQGQIIAGGNGTGDRMDQLNCPTDVVVDQQNHSIIIADLGNRRVIQWLNQKQQILISNIDCWGLAIDKYGFLYVSDWRKNEVKRWKMGEYNNEGIVVAGGNGKGDQLNQLSSPGFIFVDEDQSVYVSDENNNRVMKWKNGAKEGRVVAGGNGKGKNLNQLYHPQGVIVDHWGQIYVADSGNDRVMRWCEGKEEGEIIVGGNGQGNESNQLNGPFGLSFDDEGNLYVAEKWNNRIQKFEIIS</sequence>
<dbReference type="Pfam" id="PF01129">
    <property type="entry name" value="ART"/>
    <property type="match status" value="1"/>
</dbReference>
<proteinExistence type="inferred from homology"/>
<dbReference type="SUPFAM" id="SSF63829">
    <property type="entry name" value="Calcium-dependent phosphotriesterase"/>
    <property type="match status" value="2"/>
</dbReference>
<evidence type="ECO:0000256" key="8">
    <source>
        <dbReference type="SAM" id="MobiDB-lite"/>
    </source>
</evidence>
<name>A0A814L024_9BILA</name>
<dbReference type="GO" id="GO:0016779">
    <property type="term" value="F:nucleotidyltransferase activity"/>
    <property type="evidence" value="ECO:0007669"/>
    <property type="project" value="UniProtKB-KW"/>
</dbReference>
<dbReference type="EMBL" id="CAJNOG010000191">
    <property type="protein sequence ID" value="CAF1059161.1"/>
    <property type="molecule type" value="Genomic_DNA"/>
</dbReference>
<protein>
    <recommendedName>
        <fullName evidence="7">NAD(P)(+)--arginine ADP-ribosyltransferase</fullName>
        <ecNumber evidence="7">2.4.2.31</ecNumber>
    </recommendedName>
    <alternativeName>
        <fullName evidence="7">Mono(ADP-ribosyl)transferase</fullName>
    </alternativeName>
</protein>
<keyword evidence="7" id="KW-0520">NAD</keyword>
<evidence type="ECO:0000256" key="5">
    <source>
        <dbReference type="ARBA" id="ARBA00022737"/>
    </source>
</evidence>
<dbReference type="GO" id="GO:0008270">
    <property type="term" value="F:zinc ion binding"/>
    <property type="evidence" value="ECO:0007669"/>
    <property type="project" value="UniProtKB-KW"/>
</dbReference>
<dbReference type="PANTHER" id="PTHR24104:SF25">
    <property type="entry name" value="PROTEIN LIN-41"/>
    <property type="match status" value="1"/>
</dbReference>
<evidence type="ECO:0000313" key="10">
    <source>
        <dbReference type="Proteomes" id="UP000663845"/>
    </source>
</evidence>
<comment type="caution">
    <text evidence="9">The sequence shown here is derived from an EMBL/GenBank/DDBJ whole genome shotgun (WGS) entry which is preliminary data.</text>
</comment>
<dbReference type="Gene3D" id="3.90.176.10">
    <property type="entry name" value="Toxin ADP-ribosyltransferase, Chain A, domain 1"/>
    <property type="match status" value="1"/>
</dbReference>
<dbReference type="InterPro" id="IPR011042">
    <property type="entry name" value="6-blade_b-propeller_TolB-like"/>
</dbReference>
<dbReference type="Gene3D" id="2.120.10.30">
    <property type="entry name" value="TolB, C-terminal domain"/>
    <property type="match status" value="3"/>
</dbReference>
<evidence type="ECO:0000313" key="9">
    <source>
        <dbReference type="EMBL" id="CAF1059161.1"/>
    </source>
</evidence>
<reference evidence="9" key="1">
    <citation type="submission" date="2021-02" db="EMBL/GenBank/DDBJ databases">
        <authorList>
            <person name="Nowell W R."/>
        </authorList>
    </citation>
    <scope>NUCLEOTIDE SEQUENCE</scope>
</reference>
<dbReference type="Pfam" id="PF01436">
    <property type="entry name" value="NHL"/>
    <property type="match status" value="1"/>
</dbReference>
<evidence type="ECO:0000256" key="4">
    <source>
        <dbReference type="ARBA" id="ARBA00022695"/>
    </source>
</evidence>
<comment type="catalytic activity">
    <reaction evidence="6 7">
        <text>L-arginyl-[protein] + NAD(+) = N(omega)-(ADP-D-ribosyl)-L-arginyl-[protein] + nicotinamide + H(+)</text>
        <dbReference type="Rhea" id="RHEA:19149"/>
        <dbReference type="Rhea" id="RHEA-COMP:10532"/>
        <dbReference type="Rhea" id="RHEA-COMP:15087"/>
        <dbReference type="ChEBI" id="CHEBI:15378"/>
        <dbReference type="ChEBI" id="CHEBI:17154"/>
        <dbReference type="ChEBI" id="CHEBI:29965"/>
        <dbReference type="ChEBI" id="CHEBI:57540"/>
        <dbReference type="ChEBI" id="CHEBI:142554"/>
        <dbReference type="EC" id="2.4.2.31"/>
    </reaction>
</comment>
<gene>
    <name evidence="9" type="ORF">JYZ213_LOCUS19121</name>
</gene>
<dbReference type="GO" id="GO:0106274">
    <property type="term" value="F:NAD+-protein-arginine ADP-ribosyltransferase activity"/>
    <property type="evidence" value="ECO:0007669"/>
    <property type="project" value="UniProtKB-EC"/>
</dbReference>
<feature type="region of interest" description="Disordered" evidence="8">
    <location>
        <begin position="273"/>
        <end position="298"/>
    </location>
</feature>
<feature type="compositionally biased region" description="Polar residues" evidence="8">
    <location>
        <begin position="273"/>
        <end position="287"/>
    </location>
</feature>
<evidence type="ECO:0000256" key="1">
    <source>
        <dbReference type="ARBA" id="ARBA00009558"/>
    </source>
</evidence>
<organism evidence="9 10">
    <name type="scientific">Adineta steineri</name>
    <dbReference type="NCBI Taxonomy" id="433720"/>
    <lineage>
        <taxon>Eukaryota</taxon>
        <taxon>Metazoa</taxon>
        <taxon>Spiralia</taxon>
        <taxon>Gnathifera</taxon>
        <taxon>Rotifera</taxon>
        <taxon>Eurotatoria</taxon>
        <taxon>Bdelloidea</taxon>
        <taxon>Adinetida</taxon>
        <taxon>Adinetidae</taxon>
        <taxon>Adineta</taxon>
    </lineage>
</organism>
<dbReference type="EC" id="2.4.2.31" evidence="7"/>
<evidence type="ECO:0000256" key="6">
    <source>
        <dbReference type="ARBA" id="ARBA00047597"/>
    </source>
</evidence>
<comment type="similarity">
    <text evidence="1 7">Belongs to the Arg-specific ADP-ribosyltransferase family.</text>
</comment>
<dbReference type="PROSITE" id="PS51996">
    <property type="entry name" value="TR_MART"/>
    <property type="match status" value="1"/>
</dbReference>